<dbReference type="InterPro" id="IPR055438">
    <property type="entry name" value="AstE_AspA_cat"/>
</dbReference>
<evidence type="ECO:0000313" key="7">
    <source>
        <dbReference type="EMBL" id="STY18970.1"/>
    </source>
</evidence>
<protein>
    <submittedName>
        <fullName evidence="6 7">Succinylglutamate desuccinylase / aspartoacylase family</fullName>
    </submittedName>
</protein>
<keyword evidence="2" id="KW-0479">Metal-binding</keyword>
<proteinExistence type="predicted"/>
<dbReference type="PIRSF" id="PIRSF039012">
    <property type="entry name" value="ASP"/>
    <property type="match status" value="1"/>
</dbReference>
<organism evidence="7 9">
    <name type="scientific">Legionella quateirensis</name>
    <dbReference type="NCBI Taxonomy" id="45072"/>
    <lineage>
        <taxon>Bacteria</taxon>
        <taxon>Pseudomonadati</taxon>
        <taxon>Pseudomonadota</taxon>
        <taxon>Gammaproteobacteria</taxon>
        <taxon>Legionellales</taxon>
        <taxon>Legionellaceae</taxon>
        <taxon>Legionella</taxon>
    </lineage>
</organism>
<evidence type="ECO:0000313" key="8">
    <source>
        <dbReference type="Proteomes" id="UP000054639"/>
    </source>
</evidence>
<keyword evidence="3" id="KW-0378">Hydrolase</keyword>
<dbReference type="GO" id="GO:0046872">
    <property type="term" value="F:metal ion binding"/>
    <property type="evidence" value="ECO:0007669"/>
    <property type="project" value="UniProtKB-KW"/>
</dbReference>
<keyword evidence="8" id="KW-1185">Reference proteome</keyword>
<dbReference type="Gene3D" id="3.40.630.10">
    <property type="entry name" value="Zn peptidases"/>
    <property type="match status" value="1"/>
</dbReference>
<comment type="cofactor">
    <cofactor evidence="1">
        <name>Zn(2+)</name>
        <dbReference type="ChEBI" id="CHEBI:29105"/>
    </cofactor>
</comment>
<evidence type="ECO:0000313" key="6">
    <source>
        <dbReference type="EMBL" id="KTD46261.1"/>
    </source>
</evidence>
<evidence type="ECO:0000259" key="5">
    <source>
        <dbReference type="Pfam" id="PF24827"/>
    </source>
</evidence>
<evidence type="ECO:0000313" key="9">
    <source>
        <dbReference type="Proteomes" id="UP000254230"/>
    </source>
</evidence>
<dbReference type="RefSeq" id="WP_058474514.1">
    <property type="nucleotide sequence ID" value="NZ_CAAAIL010000001.1"/>
</dbReference>
<evidence type="ECO:0000256" key="1">
    <source>
        <dbReference type="ARBA" id="ARBA00001947"/>
    </source>
</evidence>
<evidence type="ECO:0000256" key="2">
    <source>
        <dbReference type="ARBA" id="ARBA00022723"/>
    </source>
</evidence>
<reference evidence="6 8" key="1">
    <citation type="submission" date="2015-11" db="EMBL/GenBank/DDBJ databases">
        <title>Genomic analysis of 38 Legionella species identifies large and diverse effector repertoires.</title>
        <authorList>
            <person name="Burstein D."/>
            <person name="Amaro F."/>
            <person name="Zusman T."/>
            <person name="Lifshitz Z."/>
            <person name="Cohen O."/>
            <person name="Gilbert J.A."/>
            <person name="Pupko T."/>
            <person name="Shuman H.A."/>
            <person name="Segal G."/>
        </authorList>
    </citation>
    <scope>NUCLEOTIDE SEQUENCE [LARGE SCALE GENOMIC DNA]</scope>
    <source>
        <strain evidence="6 8">ATCC 49507</strain>
    </source>
</reference>
<dbReference type="GO" id="GO:0016788">
    <property type="term" value="F:hydrolase activity, acting on ester bonds"/>
    <property type="evidence" value="ECO:0007669"/>
    <property type="project" value="InterPro"/>
</dbReference>
<dbReference type="EMBL" id="UGOW01000001">
    <property type="protein sequence ID" value="STY18970.1"/>
    <property type="molecule type" value="Genomic_DNA"/>
</dbReference>
<dbReference type="InterPro" id="IPR053138">
    <property type="entry name" value="N-alpha-Ac-DABA_deacetylase"/>
</dbReference>
<dbReference type="InterPro" id="IPR043795">
    <property type="entry name" value="N-alpha-Ac-DABA-like"/>
</dbReference>
<dbReference type="AlphaFoldDB" id="A0A378L4A9"/>
<accession>A0A378L4A9</accession>
<name>A0A378L4A9_9GAMM</name>
<keyword evidence="4" id="KW-0862">Zinc</keyword>
<reference evidence="7 9" key="2">
    <citation type="submission" date="2018-06" db="EMBL/GenBank/DDBJ databases">
        <authorList>
            <consortium name="Pathogen Informatics"/>
            <person name="Doyle S."/>
        </authorList>
    </citation>
    <scope>NUCLEOTIDE SEQUENCE [LARGE SCALE GENOMIC DNA]</scope>
    <source>
        <strain evidence="7 9">NCTC12376</strain>
    </source>
</reference>
<dbReference type="Proteomes" id="UP000054639">
    <property type="component" value="Unassembled WGS sequence"/>
</dbReference>
<dbReference type="OrthoDB" id="9782876at2"/>
<dbReference type="PANTHER" id="PTHR37326">
    <property type="entry name" value="BLL3975 PROTEIN"/>
    <property type="match status" value="1"/>
</dbReference>
<dbReference type="SUPFAM" id="SSF53187">
    <property type="entry name" value="Zn-dependent exopeptidases"/>
    <property type="match status" value="1"/>
</dbReference>
<dbReference type="CDD" id="cd06251">
    <property type="entry name" value="M14_ASTE_ASPA-like"/>
    <property type="match status" value="1"/>
</dbReference>
<feature type="domain" description="Succinylglutamate desuccinylase/Aspartoacylase catalytic" evidence="5">
    <location>
        <begin position="46"/>
        <end position="225"/>
    </location>
</feature>
<dbReference type="EMBL" id="LNYR01000034">
    <property type="protein sequence ID" value="KTD46261.1"/>
    <property type="molecule type" value="Genomic_DNA"/>
</dbReference>
<dbReference type="GO" id="GO:0016811">
    <property type="term" value="F:hydrolase activity, acting on carbon-nitrogen (but not peptide) bonds, in linear amides"/>
    <property type="evidence" value="ECO:0007669"/>
    <property type="project" value="InterPro"/>
</dbReference>
<dbReference type="PANTHER" id="PTHR37326:SF2">
    <property type="entry name" value="SUCCINYLGLUTAMATE DESUCCINYLASE_ASPARTOACYLASE FAMILY PROTEIN"/>
    <property type="match status" value="1"/>
</dbReference>
<dbReference type="Pfam" id="PF24827">
    <property type="entry name" value="AstE_AspA_cat"/>
    <property type="match status" value="1"/>
</dbReference>
<dbReference type="Proteomes" id="UP000254230">
    <property type="component" value="Unassembled WGS sequence"/>
</dbReference>
<gene>
    <name evidence="6" type="ORF">Lqua_2364</name>
    <name evidence="7" type="ORF">NCTC12376_02796</name>
</gene>
<dbReference type="STRING" id="45072.Lqua_2364"/>
<sequence length="346" mass="38015">MRNSPFEIAGQIIKPGTKTCVMLPSASLYTQSKMDIPVHIFHGKKAGPKVFIIGTIHGDELNSIEIIRRVHHHFSLKHIHGTLITIPVANIFGFVLQSRYLPDRRDLNRAFPGSKSGSLAARLADILINEVVVKCNYGIDLHTGALGRINMPQLRVNLETPGARDLALAFDTPVILNAKIRDGSLREAASELGIPLLVYEGGEALRFNELCIRMGVRGILKVLTLLGMIVKPKGSKRKKYEPVITENSSWARAPASGLVQPIVDLAQAVKKDDPLGYIHDPFLMNKSVTVKAPFGGIVIGKTNLPLVNEGDAMYHIASFDEIEKVSAFIEDLQNQVDKEIDPLNDN</sequence>
<evidence type="ECO:0000256" key="3">
    <source>
        <dbReference type="ARBA" id="ARBA00022801"/>
    </source>
</evidence>
<evidence type="ECO:0000256" key="4">
    <source>
        <dbReference type="ARBA" id="ARBA00022833"/>
    </source>
</evidence>